<accession>A0ACA9SLK9</accession>
<proteinExistence type="predicted"/>
<keyword evidence="2" id="KW-1185">Reference proteome</keyword>
<organism evidence="1 2">
    <name type="scientific">Racocetra persica</name>
    <dbReference type="NCBI Taxonomy" id="160502"/>
    <lineage>
        <taxon>Eukaryota</taxon>
        <taxon>Fungi</taxon>
        <taxon>Fungi incertae sedis</taxon>
        <taxon>Mucoromycota</taxon>
        <taxon>Glomeromycotina</taxon>
        <taxon>Glomeromycetes</taxon>
        <taxon>Diversisporales</taxon>
        <taxon>Gigasporaceae</taxon>
        <taxon>Racocetra</taxon>
    </lineage>
</organism>
<comment type="caution">
    <text evidence="1">The sequence shown here is derived from an EMBL/GenBank/DDBJ whole genome shotgun (WGS) entry which is preliminary data.</text>
</comment>
<dbReference type="Proteomes" id="UP000789920">
    <property type="component" value="Unassembled WGS sequence"/>
</dbReference>
<dbReference type="EMBL" id="CAJVQC010127228">
    <property type="protein sequence ID" value="CAG8840608.1"/>
    <property type="molecule type" value="Genomic_DNA"/>
</dbReference>
<evidence type="ECO:0000313" key="2">
    <source>
        <dbReference type="Proteomes" id="UP000789920"/>
    </source>
</evidence>
<name>A0ACA9SLK9_9GLOM</name>
<evidence type="ECO:0000313" key="1">
    <source>
        <dbReference type="EMBL" id="CAG8840608.1"/>
    </source>
</evidence>
<reference evidence="1" key="1">
    <citation type="submission" date="2021-06" db="EMBL/GenBank/DDBJ databases">
        <authorList>
            <person name="Kallberg Y."/>
            <person name="Tangrot J."/>
            <person name="Rosling A."/>
        </authorList>
    </citation>
    <scope>NUCLEOTIDE SEQUENCE</scope>
    <source>
        <strain evidence="1">MA461A</strain>
    </source>
</reference>
<gene>
    <name evidence="1" type="ORF">RPERSI_LOCUS31499</name>
</gene>
<sequence length="70" mass="8230">GEKSRPQELPAGYFLNQKSREEKKPMTKAGRITKNKYFRFQWLSSWSRPSKRSINSKMANNFRSSGVSCW</sequence>
<protein>
    <submittedName>
        <fullName evidence="1">11159_t:CDS:1</fullName>
    </submittedName>
</protein>
<feature type="non-terminal residue" evidence="1">
    <location>
        <position position="1"/>
    </location>
</feature>
<feature type="non-terminal residue" evidence="1">
    <location>
        <position position="70"/>
    </location>
</feature>